<dbReference type="InterPro" id="IPR013264">
    <property type="entry name" value="DNAG_N"/>
</dbReference>
<dbReference type="InterPro" id="IPR037068">
    <property type="entry name" value="DNA_primase_core_N_sf"/>
</dbReference>
<gene>
    <name evidence="2" type="ORF">HNR71_002348</name>
    <name evidence="3" type="ORF">HPO96_35145</name>
</gene>
<organism evidence="3 4">
    <name type="scientific">Kribbella sandramycini</name>
    <dbReference type="NCBI Taxonomy" id="60450"/>
    <lineage>
        <taxon>Bacteria</taxon>
        <taxon>Bacillati</taxon>
        <taxon>Actinomycetota</taxon>
        <taxon>Actinomycetes</taxon>
        <taxon>Propionibacteriales</taxon>
        <taxon>Kribbellaceae</taxon>
        <taxon>Kribbella</taxon>
    </lineage>
</organism>
<dbReference type="PANTHER" id="PTHR30313">
    <property type="entry name" value="DNA PRIMASE"/>
    <property type="match status" value="1"/>
</dbReference>
<dbReference type="Proteomes" id="UP000534306">
    <property type="component" value="Unassembled WGS sequence"/>
</dbReference>
<dbReference type="AlphaFoldDB" id="A0A7Y4P2L1"/>
<dbReference type="GO" id="GO:0006269">
    <property type="term" value="P:DNA replication, synthesis of primer"/>
    <property type="evidence" value="ECO:0007669"/>
    <property type="project" value="TreeGrafter"/>
</dbReference>
<feature type="domain" description="DNA primase DNAG catalytic core N-terminal" evidence="1">
    <location>
        <begin position="40"/>
        <end position="166"/>
    </location>
</feature>
<dbReference type="SUPFAM" id="SSF56731">
    <property type="entry name" value="DNA primase core"/>
    <property type="match status" value="1"/>
</dbReference>
<keyword evidence="4" id="KW-1185">Reference proteome</keyword>
<name>A0A7Y4P2L1_9ACTN</name>
<evidence type="ECO:0000313" key="4">
    <source>
        <dbReference type="Proteomes" id="UP000534306"/>
    </source>
</evidence>
<evidence type="ECO:0000313" key="5">
    <source>
        <dbReference type="Proteomes" id="UP000553957"/>
    </source>
</evidence>
<sequence>MDHLEAWRKGIGRKNPHPSAVPTNAERQRLLEVNHAAVRFYRRELFRARGAWAWKYLERSGASDVLQPTSAWLAGYAPDARSRLVDHLQSQRFDLDTIRRGGLGVQDAGGRLVDRFRDQLMFPARDDLLAVVGFVGLRKGSGGVYYTRSPQTQIHRRSRSLIGIAEQHDLFQAGAVPVLVSNPLDALAIERTSRLNARQWAAIPLSDTLLSAEQVRTLRAYAQADTVIVVLPDNGRAKARAEYLSDLPRAFRHVQAVELSTGHTPATLWRAGGERRLHHSLLDARPLSDYVARPGPPSRRYVREQFTEVEIDQPPTPGL</sequence>
<dbReference type="Proteomes" id="UP000553957">
    <property type="component" value="Unassembled WGS sequence"/>
</dbReference>
<proteinExistence type="predicted"/>
<dbReference type="PANTHER" id="PTHR30313:SF2">
    <property type="entry name" value="DNA PRIMASE"/>
    <property type="match status" value="1"/>
</dbReference>
<dbReference type="RefSeq" id="WP_171678795.1">
    <property type="nucleotide sequence ID" value="NZ_BAAAGT010000004.1"/>
</dbReference>
<protein>
    <submittedName>
        <fullName evidence="2">DNA primase</fullName>
    </submittedName>
</protein>
<evidence type="ECO:0000313" key="3">
    <source>
        <dbReference type="EMBL" id="NOL45497.1"/>
    </source>
</evidence>
<dbReference type="Gene3D" id="3.90.980.10">
    <property type="entry name" value="DNA primase, catalytic core, N-terminal domain"/>
    <property type="match status" value="1"/>
</dbReference>
<comment type="caution">
    <text evidence="3">The sequence shown here is derived from an EMBL/GenBank/DDBJ whole genome shotgun (WGS) entry which is preliminary data.</text>
</comment>
<evidence type="ECO:0000313" key="2">
    <source>
        <dbReference type="EMBL" id="MBB6566711.1"/>
    </source>
</evidence>
<dbReference type="EMBL" id="JACHKF010000001">
    <property type="protein sequence ID" value="MBB6566711.1"/>
    <property type="molecule type" value="Genomic_DNA"/>
</dbReference>
<dbReference type="GO" id="GO:0005737">
    <property type="term" value="C:cytoplasm"/>
    <property type="evidence" value="ECO:0007669"/>
    <property type="project" value="TreeGrafter"/>
</dbReference>
<reference evidence="2 5" key="2">
    <citation type="submission" date="2020-08" db="EMBL/GenBank/DDBJ databases">
        <title>Sequencing the genomes of 1000 actinobacteria strains.</title>
        <authorList>
            <person name="Klenk H.-P."/>
        </authorList>
    </citation>
    <scope>NUCLEOTIDE SEQUENCE [LARGE SCALE GENOMIC DNA]</scope>
    <source>
        <strain evidence="2 5">DSM 15626</strain>
    </source>
</reference>
<dbReference type="InterPro" id="IPR050219">
    <property type="entry name" value="DnaG_primase"/>
</dbReference>
<reference evidence="3 4" key="1">
    <citation type="submission" date="2020-05" db="EMBL/GenBank/DDBJ databases">
        <title>Genome sequence of Kribbella sandramycini ATCC 39419.</title>
        <authorList>
            <person name="Maclea K.S."/>
            <person name="Fair J.L."/>
        </authorList>
    </citation>
    <scope>NUCLEOTIDE SEQUENCE [LARGE SCALE GENOMIC DNA]</scope>
    <source>
        <strain evidence="3 4">ATCC 39419</strain>
    </source>
</reference>
<accession>A0A7Y4P2L1</accession>
<dbReference type="Pfam" id="PF08275">
    <property type="entry name" value="DNAG_N"/>
    <property type="match status" value="1"/>
</dbReference>
<dbReference type="EMBL" id="JABJRC010000013">
    <property type="protein sequence ID" value="NOL45497.1"/>
    <property type="molecule type" value="Genomic_DNA"/>
</dbReference>
<evidence type="ECO:0000259" key="1">
    <source>
        <dbReference type="Pfam" id="PF08275"/>
    </source>
</evidence>